<dbReference type="Gene3D" id="2.170.270.10">
    <property type="entry name" value="SET domain"/>
    <property type="match status" value="1"/>
</dbReference>
<reference evidence="2" key="1">
    <citation type="journal article" date="2020" name="Nature">
        <title>Giant virus diversity and host interactions through global metagenomics.</title>
        <authorList>
            <person name="Schulz F."/>
            <person name="Roux S."/>
            <person name="Paez-Espino D."/>
            <person name="Jungbluth S."/>
            <person name="Walsh D.A."/>
            <person name="Denef V.J."/>
            <person name="McMahon K.D."/>
            <person name="Konstantinidis K.T."/>
            <person name="Eloe-Fadrosh E.A."/>
            <person name="Kyrpides N.C."/>
            <person name="Woyke T."/>
        </authorList>
    </citation>
    <scope>NUCLEOTIDE SEQUENCE</scope>
    <source>
        <strain evidence="2">GVMAG-M-3300024258-14</strain>
    </source>
</reference>
<accession>A0A6C0IKZ0</accession>
<proteinExistence type="predicted"/>
<evidence type="ECO:0000259" key="1">
    <source>
        <dbReference type="PROSITE" id="PS50280"/>
    </source>
</evidence>
<name>A0A6C0IKZ0_9ZZZZ</name>
<protein>
    <recommendedName>
        <fullName evidence="1">SET domain-containing protein</fullName>
    </recommendedName>
</protein>
<dbReference type="EMBL" id="MN740211">
    <property type="protein sequence ID" value="QHT93864.1"/>
    <property type="molecule type" value="Genomic_DNA"/>
</dbReference>
<organism evidence="2">
    <name type="scientific">viral metagenome</name>
    <dbReference type="NCBI Taxonomy" id="1070528"/>
    <lineage>
        <taxon>unclassified sequences</taxon>
        <taxon>metagenomes</taxon>
        <taxon>organismal metagenomes</taxon>
    </lineage>
</organism>
<dbReference type="AlphaFoldDB" id="A0A6C0IKZ0"/>
<evidence type="ECO:0000313" key="2">
    <source>
        <dbReference type="EMBL" id="QHT93864.1"/>
    </source>
</evidence>
<dbReference type="SUPFAM" id="SSF82199">
    <property type="entry name" value="SET domain"/>
    <property type="match status" value="1"/>
</dbReference>
<feature type="domain" description="SET" evidence="1">
    <location>
        <begin position="53"/>
        <end position="171"/>
    </location>
</feature>
<dbReference type="InterPro" id="IPR046341">
    <property type="entry name" value="SET_dom_sf"/>
</dbReference>
<sequence length="193" mass="22132">MPKQFKFYVNNDIMFQCRLQSVRCKADSNNGNRCKNNSVIGTSMCWRHLLKNKKVRIMNSQYDKGLFALDPTKEPNAVIFRTGQTIVKYEGEVLTTDEVEQRYGQYTAPYAAKVNNNNIIDSSCLRGVGSLINHAPQARKNCRFSFPRDGGLQIKATKDIRNGRELFINYNEGNLPGEPRYRFNEAGVRHTTR</sequence>
<dbReference type="InterPro" id="IPR001214">
    <property type="entry name" value="SET_dom"/>
</dbReference>
<dbReference type="Pfam" id="PF00856">
    <property type="entry name" value="SET"/>
    <property type="match status" value="1"/>
</dbReference>
<dbReference type="PROSITE" id="PS50280">
    <property type="entry name" value="SET"/>
    <property type="match status" value="1"/>
</dbReference>